<dbReference type="EMBL" id="JASGBI010000001">
    <property type="protein sequence ID" value="MDI9239847.1"/>
    <property type="molecule type" value="Genomic_DNA"/>
</dbReference>
<evidence type="ECO:0000313" key="11">
    <source>
        <dbReference type="Proteomes" id="UP001321580"/>
    </source>
</evidence>
<keyword evidence="4 8" id="KW-1133">Transmembrane helix</keyword>
<keyword evidence="5" id="KW-0560">Oxidoreductase</keyword>
<organism evidence="10 11">
    <name type="scientific">Lysobacter stagni</name>
    <dbReference type="NCBI Taxonomy" id="3045172"/>
    <lineage>
        <taxon>Bacteria</taxon>
        <taxon>Pseudomonadati</taxon>
        <taxon>Pseudomonadota</taxon>
        <taxon>Gammaproteobacteria</taxon>
        <taxon>Lysobacterales</taxon>
        <taxon>Lysobacteraceae</taxon>
        <taxon>Lysobacter</taxon>
    </lineage>
</organism>
<feature type="transmembrane region" description="Helical" evidence="8">
    <location>
        <begin position="151"/>
        <end position="172"/>
    </location>
</feature>
<feature type="transmembrane region" description="Helical" evidence="8">
    <location>
        <begin position="336"/>
        <end position="356"/>
    </location>
</feature>
<dbReference type="RefSeq" id="WP_283213212.1">
    <property type="nucleotide sequence ID" value="NZ_JASGBI010000001.1"/>
</dbReference>
<feature type="transmembrane region" description="Helical" evidence="8">
    <location>
        <begin position="24"/>
        <end position="45"/>
    </location>
</feature>
<feature type="transmembrane region" description="Helical" evidence="8">
    <location>
        <begin position="376"/>
        <end position="398"/>
    </location>
</feature>
<evidence type="ECO:0000256" key="8">
    <source>
        <dbReference type="SAM" id="Phobius"/>
    </source>
</evidence>
<evidence type="ECO:0000313" key="10">
    <source>
        <dbReference type="EMBL" id="MDI9239847.1"/>
    </source>
</evidence>
<feature type="transmembrane region" description="Helical" evidence="8">
    <location>
        <begin position="472"/>
        <end position="490"/>
    </location>
</feature>
<feature type="transmembrane region" description="Helical" evidence="8">
    <location>
        <begin position="410"/>
        <end position="429"/>
    </location>
</feature>
<gene>
    <name evidence="10" type="ORF">QLQ15_13125</name>
</gene>
<feature type="transmembrane region" description="Helical" evidence="8">
    <location>
        <begin position="211"/>
        <end position="233"/>
    </location>
</feature>
<feature type="domain" description="NADH:quinone oxidoreductase/Mrp antiporter transmembrane" evidence="9">
    <location>
        <begin position="71"/>
        <end position="325"/>
    </location>
</feature>
<dbReference type="Pfam" id="PF00361">
    <property type="entry name" value="Proton_antipo_M"/>
    <property type="match status" value="1"/>
</dbReference>
<comment type="subcellular location">
    <subcellularLocation>
        <location evidence="1">Cell membrane</location>
        <topology evidence="1">Multi-pass membrane protein</topology>
    </subcellularLocation>
    <subcellularLocation>
        <location evidence="7">Membrane</location>
        <topology evidence="7">Multi-pass membrane protein</topology>
    </subcellularLocation>
</comment>
<evidence type="ECO:0000256" key="5">
    <source>
        <dbReference type="ARBA" id="ARBA00023002"/>
    </source>
</evidence>
<name>A0ABT6XI66_9GAMM</name>
<dbReference type="PANTHER" id="PTHR42682:SF4">
    <property type="entry name" value="NADH-UBIQUINONE_PLASTOQUINONE"/>
    <property type="match status" value="1"/>
</dbReference>
<dbReference type="InterPro" id="IPR052175">
    <property type="entry name" value="ComplexI-like_HydComp"/>
</dbReference>
<evidence type="ECO:0000256" key="1">
    <source>
        <dbReference type="ARBA" id="ARBA00004651"/>
    </source>
</evidence>
<feature type="transmembrane region" description="Helical" evidence="8">
    <location>
        <begin position="240"/>
        <end position="261"/>
    </location>
</feature>
<comment type="caution">
    <text evidence="10">The sequence shown here is derived from an EMBL/GenBank/DDBJ whole genome shotgun (WGS) entry which is preliminary data.</text>
</comment>
<protein>
    <submittedName>
        <fullName evidence="10">Proton-conducting transporter membrane subunit</fullName>
    </submittedName>
</protein>
<feature type="transmembrane region" description="Helical" evidence="8">
    <location>
        <begin position="105"/>
        <end position="126"/>
    </location>
</feature>
<keyword evidence="3 7" id="KW-0812">Transmembrane</keyword>
<feature type="transmembrane region" description="Helical" evidence="8">
    <location>
        <begin position="184"/>
        <end position="205"/>
    </location>
</feature>
<keyword evidence="2" id="KW-1003">Cell membrane</keyword>
<keyword evidence="11" id="KW-1185">Reference proteome</keyword>
<evidence type="ECO:0000256" key="6">
    <source>
        <dbReference type="ARBA" id="ARBA00023136"/>
    </source>
</evidence>
<feature type="transmembrane region" description="Helical" evidence="8">
    <location>
        <begin position="273"/>
        <end position="294"/>
    </location>
</feature>
<evidence type="ECO:0000256" key="7">
    <source>
        <dbReference type="RuleBase" id="RU000320"/>
    </source>
</evidence>
<reference evidence="10 11" key="1">
    <citation type="submission" date="2023-05" db="EMBL/GenBank/DDBJ databases">
        <title>Lysobacter sp. strain LF1 Genome sequencing and assembly.</title>
        <authorList>
            <person name="Jung Y."/>
        </authorList>
    </citation>
    <scope>NUCLEOTIDE SEQUENCE [LARGE SCALE GENOMIC DNA]</scope>
    <source>
        <strain evidence="10 11">LF1</strain>
    </source>
</reference>
<evidence type="ECO:0000256" key="4">
    <source>
        <dbReference type="ARBA" id="ARBA00022989"/>
    </source>
</evidence>
<evidence type="ECO:0000259" key="9">
    <source>
        <dbReference type="Pfam" id="PF00361"/>
    </source>
</evidence>
<keyword evidence="6 8" id="KW-0472">Membrane</keyword>
<feature type="transmembrane region" description="Helical" evidence="8">
    <location>
        <begin position="301"/>
        <end position="324"/>
    </location>
</feature>
<proteinExistence type="predicted"/>
<evidence type="ECO:0000256" key="2">
    <source>
        <dbReference type="ARBA" id="ARBA00022475"/>
    </source>
</evidence>
<dbReference type="Proteomes" id="UP001321580">
    <property type="component" value="Unassembled WGS sequence"/>
</dbReference>
<sequence length="494" mass="51373">MSSGTWTLGTSRFALEFGLDAPGAMLLAAGALLWIFAAIHAIGWAPSRGNTGAFAVAWLMTLTGSIGVFVSADVVGFYFLLAVLSVGASALVLQGAQPASLRAAAVYLGVALLAEAFLLAALVLMAQSPGISGLRIDALAAGIAQHPRADLIVWLLVVGLGMKAGVVPLHFWMPMAYRAAPTPAAAVMSGVVVKASVIAMIRLLPLHSMPSAPAIALVVLGLSGAFFGVAIGLGKRDPALILAYSSVSQLGFIAAMVGMGGAKALVLAAPTAVAFYAMHHLLVKGALFLAVGAAPFARVRLLMWPAGVIALGLGGLPFTGGWLAKYASKDLMGDGFVGVLAVLSSIATTMLMLHFLRHLRVCAGRDGVSDARRAGAGLMVATWLAMALASVLMPWWIYLATDQRGAFSAFAVWSAAWPVAIGVALSTLISRWVRTQHGGDSAQTPAWLTSMERAGQRMSIAGEHVDTWVRRWPVAGLLLLGVCAATYFALRTWH</sequence>
<feature type="transmembrane region" description="Helical" evidence="8">
    <location>
        <begin position="52"/>
        <end position="70"/>
    </location>
</feature>
<accession>A0ABT6XI66</accession>
<evidence type="ECO:0000256" key="3">
    <source>
        <dbReference type="ARBA" id="ARBA00022692"/>
    </source>
</evidence>
<dbReference type="PANTHER" id="PTHR42682">
    <property type="entry name" value="HYDROGENASE-4 COMPONENT F"/>
    <property type="match status" value="1"/>
</dbReference>
<dbReference type="PRINTS" id="PR01434">
    <property type="entry name" value="NADHDHGNASE5"/>
</dbReference>
<dbReference type="InterPro" id="IPR001750">
    <property type="entry name" value="ND/Mrp_TM"/>
</dbReference>
<feature type="transmembrane region" description="Helical" evidence="8">
    <location>
        <begin position="76"/>
        <end position="93"/>
    </location>
</feature>